<evidence type="ECO:0000256" key="3">
    <source>
        <dbReference type="ARBA" id="ARBA00022827"/>
    </source>
</evidence>
<dbReference type="InterPro" id="IPR050493">
    <property type="entry name" value="FAD-dep_Monooxygenase_BioMet"/>
</dbReference>
<dbReference type="GO" id="GO:0004497">
    <property type="term" value="F:monooxygenase activity"/>
    <property type="evidence" value="ECO:0007669"/>
    <property type="project" value="UniProtKB-KW"/>
</dbReference>
<dbReference type="PANTHER" id="PTHR13789:SF242">
    <property type="entry name" value="FAD-BINDING DOMAIN-CONTAINING PROTEIN"/>
    <property type="match status" value="1"/>
</dbReference>
<evidence type="ECO:0000313" key="8">
    <source>
        <dbReference type="EMBL" id="ATZ55660.1"/>
    </source>
</evidence>
<dbReference type="OrthoDB" id="16820at2759"/>
<keyword evidence="5" id="KW-0503">Monooxygenase</keyword>
<keyword evidence="4" id="KW-0560">Oxidoreductase</keyword>
<dbReference type="Proteomes" id="UP000001798">
    <property type="component" value="Chromosome 12"/>
</dbReference>
<dbReference type="InterPro" id="IPR002938">
    <property type="entry name" value="FAD-bd"/>
</dbReference>
<protein>
    <recommendedName>
        <fullName evidence="7">FAD-binding domain-containing protein</fullName>
    </recommendedName>
</protein>
<keyword evidence="3" id="KW-0274">FAD</keyword>
<dbReference type="SUPFAM" id="SSF51905">
    <property type="entry name" value="FAD/NAD(P)-binding domain"/>
    <property type="match status" value="1"/>
</dbReference>
<dbReference type="RefSeq" id="XP_001558088.1">
    <property type="nucleotide sequence ID" value="XM_001558038.2"/>
</dbReference>
<dbReference type="PANTHER" id="PTHR13789">
    <property type="entry name" value="MONOOXYGENASE"/>
    <property type="match status" value="1"/>
</dbReference>
<name>A0A384JYK5_BOTFB</name>
<evidence type="ECO:0000256" key="2">
    <source>
        <dbReference type="ARBA" id="ARBA00022630"/>
    </source>
</evidence>
<evidence type="ECO:0000256" key="5">
    <source>
        <dbReference type="ARBA" id="ARBA00023033"/>
    </source>
</evidence>
<reference evidence="8 9" key="2">
    <citation type="journal article" date="2012" name="Eukaryot. Cell">
        <title>Genome update of Botrytis cinerea strains B05.10 and T4.</title>
        <authorList>
            <person name="Staats M."/>
            <person name="van Kan J.A."/>
        </authorList>
    </citation>
    <scope>NUCLEOTIDE SEQUENCE [LARGE SCALE GENOMIC DNA]</scope>
    <source>
        <strain evidence="8 9">B05.10</strain>
    </source>
</reference>
<sequence>MSTSTPVKEKIIRDEENKLKVIVVGAGLGGLGAAIAISLAGHSVTVLESAHEIGEVGAGIQVLPPTSLILHDWGLLPYLSSHSTSPSQVNMISWKGKLISSMDFKESAAQYPGSVYWDFHRANLHRGLYERALELGAKVKVGMRVVDVEILEKGARVVVEKGRREEREEEEEGDLTADLVVGADGIFSKLREVMLEREDEPHLTGDLAYRLLLSTKDMLADEELADFVKNPQVNYWMGPDMHAVNYVLRGGELFNMVLLVPDDMPAGATTLEGNVEEMRALFKDWDPRIPKLLGMCESVYKWRLCTRPGLDNWSHPSGHFTLLGDAVHATLPYLASGAGMSLEDAAVLGELLSRYPKSSSTLSATSNLKSSFLQHTLPIYQALRAPRTQIVVERGNTQQYLYHLSDGPEQIERDRKMREQEDGEALAWRDKGFAPWLLGYRVSDEVEKLWIPFREQAEDETKMEIEANNDRESRDARL</sequence>
<dbReference type="KEGG" id="bfu:BCIN_12g02330"/>
<gene>
    <name evidence="8" type="ORF">BCIN_12g02330</name>
</gene>
<dbReference type="VEuPathDB" id="FungiDB:Bcin12g02330"/>
<dbReference type="Pfam" id="PF01494">
    <property type="entry name" value="FAD_binding_3"/>
    <property type="match status" value="1"/>
</dbReference>
<dbReference type="OMA" id="DWTHPSG"/>
<dbReference type="SUPFAM" id="SSF54373">
    <property type="entry name" value="FAD-linked reductases, C-terminal domain"/>
    <property type="match status" value="1"/>
</dbReference>
<evidence type="ECO:0000256" key="6">
    <source>
        <dbReference type="SAM" id="Phobius"/>
    </source>
</evidence>
<keyword evidence="6" id="KW-0812">Transmembrane</keyword>
<evidence type="ECO:0000256" key="4">
    <source>
        <dbReference type="ARBA" id="ARBA00023002"/>
    </source>
</evidence>
<keyword evidence="2" id="KW-0285">Flavoprotein</keyword>
<comment type="similarity">
    <text evidence="1">Belongs to the paxM FAD-dependent monooxygenase family.</text>
</comment>
<feature type="transmembrane region" description="Helical" evidence="6">
    <location>
        <begin position="21"/>
        <end position="41"/>
    </location>
</feature>
<organism evidence="8 9">
    <name type="scientific">Botryotinia fuckeliana (strain B05.10)</name>
    <name type="common">Noble rot fungus</name>
    <name type="synonym">Botrytis cinerea</name>
    <dbReference type="NCBI Taxonomy" id="332648"/>
    <lineage>
        <taxon>Eukaryota</taxon>
        <taxon>Fungi</taxon>
        <taxon>Dikarya</taxon>
        <taxon>Ascomycota</taxon>
        <taxon>Pezizomycotina</taxon>
        <taxon>Leotiomycetes</taxon>
        <taxon>Helotiales</taxon>
        <taxon>Sclerotiniaceae</taxon>
        <taxon>Botrytis</taxon>
    </lineage>
</organism>
<evidence type="ECO:0000313" key="9">
    <source>
        <dbReference type="Proteomes" id="UP000001798"/>
    </source>
</evidence>
<dbReference type="EMBL" id="CP009816">
    <property type="protein sequence ID" value="ATZ55660.1"/>
    <property type="molecule type" value="Genomic_DNA"/>
</dbReference>
<reference evidence="8 9" key="1">
    <citation type="journal article" date="2011" name="PLoS Genet.">
        <title>Genomic analysis of the necrotrophic fungal pathogens Sclerotinia sclerotiorum and Botrytis cinerea.</title>
        <authorList>
            <person name="Amselem J."/>
            <person name="Cuomo C.A."/>
            <person name="van Kan J.A."/>
            <person name="Viaud M."/>
            <person name="Benito E.P."/>
            <person name="Couloux A."/>
            <person name="Coutinho P.M."/>
            <person name="de Vries R.P."/>
            <person name="Dyer P.S."/>
            <person name="Fillinger S."/>
            <person name="Fournier E."/>
            <person name="Gout L."/>
            <person name="Hahn M."/>
            <person name="Kohn L."/>
            <person name="Lapalu N."/>
            <person name="Plummer K.M."/>
            <person name="Pradier J.M."/>
            <person name="Quevillon E."/>
            <person name="Sharon A."/>
            <person name="Simon A."/>
            <person name="ten Have A."/>
            <person name="Tudzynski B."/>
            <person name="Tudzynski P."/>
            <person name="Wincker P."/>
            <person name="Andrew M."/>
            <person name="Anthouard V."/>
            <person name="Beever R.E."/>
            <person name="Beffa R."/>
            <person name="Benoit I."/>
            <person name="Bouzid O."/>
            <person name="Brault B."/>
            <person name="Chen Z."/>
            <person name="Choquer M."/>
            <person name="Collemare J."/>
            <person name="Cotton P."/>
            <person name="Danchin E.G."/>
            <person name="Da Silva C."/>
            <person name="Gautier A."/>
            <person name="Giraud C."/>
            <person name="Giraud T."/>
            <person name="Gonzalez C."/>
            <person name="Grossetete S."/>
            <person name="Guldener U."/>
            <person name="Henrissat B."/>
            <person name="Howlett B.J."/>
            <person name="Kodira C."/>
            <person name="Kretschmer M."/>
            <person name="Lappartient A."/>
            <person name="Leroch M."/>
            <person name="Levis C."/>
            <person name="Mauceli E."/>
            <person name="Neuveglise C."/>
            <person name="Oeser B."/>
            <person name="Pearson M."/>
            <person name="Poulain J."/>
            <person name="Poussereau N."/>
            <person name="Quesneville H."/>
            <person name="Rascle C."/>
            <person name="Schumacher J."/>
            <person name="Segurens B."/>
            <person name="Sexton A."/>
            <person name="Silva E."/>
            <person name="Sirven C."/>
            <person name="Soanes D.M."/>
            <person name="Talbot N.J."/>
            <person name="Templeton M."/>
            <person name="Yandava C."/>
            <person name="Yarden O."/>
            <person name="Zeng Q."/>
            <person name="Rollins J.A."/>
            <person name="Lebrun M.H."/>
            <person name="Dickman M."/>
        </authorList>
    </citation>
    <scope>NUCLEOTIDE SEQUENCE [LARGE SCALE GENOMIC DNA]</scope>
    <source>
        <strain evidence="8 9">B05.10</strain>
    </source>
</reference>
<dbReference type="GO" id="GO:0071949">
    <property type="term" value="F:FAD binding"/>
    <property type="evidence" value="ECO:0007669"/>
    <property type="project" value="InterPro"/>
</dbReference>
<dbReference type="PRINTS" id="PR00420">
    <property type="entry name" value="RNGMNOXGNASE"/>
</dbReference>
<proteinExistence type="inferred from homology"/>
<dbReference type="InterPro" id="IPR036188">
    <property type="entry name" value="FAD/NAD-bd_sf"/>
</dbReference>
<accession>A0A384JYK5</accession>
<evidence type="ECO:0000256" key="1">
    <source>
        <dbReference type="ARBA" id="ARBA00007992"/>
    </source>
</evidence>
<keyword evidence="6" id="KW-0472">Membrane</keyword>
<feature type="domain" description="FAD-binding" evidence="7">
    <location>
        <begin position="19"/>
        <end position="353"/>
    </location>
</feature>
<evidence type="ECO:0000259" key="7">
    <source>
        <dbReference type="Pfam" id="PF01494"/>
    </source>
</evidence>
<keyword evidence="9" id="KW-1185">Reference proteome</keyword>
<reference evidence="8 9" key="3">
    <citation type="journal article" date="2017" name="Mol. Plant Pathol.">
        <title>A gapless genome sequence of the fungus Botrytis cinerea.</title>
        <authorList>
            <person name="Van Kan J.A."/>
            <person name="Stassen J.H."/>
            <person name="Mosbach A."/>
            <person name="Van Der Lee T.A."/>
            <person name="Faino L."/>
            <person name="Farmer A.D."/>
            <person name="Papasotiriou D.G."/>
            <person name="Zhou S."/>
            <person name="Seidl M.F."/>
            <person name="Cottam E."/>
            <person name="Edel D."/>
            <person name="Hahn M."/>
            <person name="Schwartz D.C."/>
            <person name="Dietrich R.A."/>
            <person name="Widdison S."/>
            <person name="Scalliet G."/>
        </authorList>
    </citation>
    <scope>NUCLEOTIDE SEQUENCE [LARGE SCALE GENOMIC DNA]</scope>
    <source>
        <strain evidence="8 9">B05.10</strain>
    </source>
</reference>
<dbReference type="FunFam" id="3.50.50.60:FF:000115">
    <property type="entry name" value="Salicylate hydroxylase, putative"/>
    <property type="match status" value="1"/>
</dbReference>
<dbReference type="Gene3D" id="3.50.50.60">
    <property type="entry name" value="FAD/NAD(P)-binding domain"/>
    <property type="match status" value="1"/>
</dbReference>
<dbReference type="GeneID" id="5438659"/>
<keyword evidence="6" id="KW-1133">Transmembrane helix</keyword>
<dbReference type="AlphaFoldDB" id="A0A384JYK5"/>